<organism evidence="1 2">
    <name type="scientific">Rhizobium hidalgonense</name>
    <dbReference type="NCBI Taxonomy" id="1538159"/>
    <lineage>
        <taxon>Bacteria</taxon>
        <taxon>Pseudomonadati</taxon>
        <taxon>Pseudomonadota</taxon>
        <taxon>Alphaproteobacteria</taxon>
        <taxon>Hyphomicrobiales</taxon>
        <taxon>Rhizobiaceae</taxon>
        <taxon>Rhizobium/Agrobacterium group</taxon>
        <taxon>Rhizobium</taxon>
    </lineage>
</organism>
<keyword evidence="2" id="KW-1185">Reference proteome</keyword>
<dbReference type="InterPro" id="IPR024237">
    <property type="entry name" value="VirE1"/>
</dbReference>
<reference evidence="1 2" key="1">
    <citation type="submission" date="2017-09" db="EMBL/GenBank/DDBJ databases">
        <title>Comparative genomics of rhizobia isolated from Phaseolus vulgaris in China.</title>
        <authorList>
            <person name="Tong W."/>
        </authorList>
    </citation>
    <scope>NUCLEOTIDE SEQUENCE [LARGE SCALE GENOMIC DNA]</scope>
    <source>
        <strain evidence="1 2">FH14</strain>
    </source>
</reference>
<evidence type="ECO:0000313" key="1">
    <source>
        <dbReference type="EMBL" id="PDT19193.1"/>
    </source>
</evidence>
<protein>
    <submittedName>
        <fullName evidence="1">Type IV secretion system protein VirE1</fullName>
    </submittedName>
</protein>
<proteinExistence type="predicted"/>
<gene>
    <name evidence="1" type="ORF">CO674_34490</name>
</gene>
<dbReference type="NCBIfam" id="NF010441">
    <property type="entry name" value="PRK13867.1"/>
    <property type="match status" value="1"/>
</dbReference>
<accession>A0ABX4JGL4</accession>
<dbReference type="RefSeq" id="WP_011427363.1">
    <property type="nucleotide sequence ID" value="NZ_LODW01000095.1"/>
</dbReference>
<sequence length="65" mass="7417">MAIIKLNANKTRPVSLPEEPREIHTEAFSINHRSNGFTSLDLEMIELENFVLRCPLPEENLAGRI</sequence>
<name>A0ABX4JGL4_9HYPH</name>
<dbReference type="Pfam" id="PF12189">
    <property type="entry name" value="VirE1"/>
    <property type="match status" value="1"/>
</dbReference>
<evidence type="ECO:0000313" key="2">
    <source>
        <dbReference type="Proteomes" id="UP000219914"/>
    </source>
</evidence>
<dbReference type="EMBL" id="NWSY01000062">
    <property type="protein sequence ID" value="PDT19193.1"/>
    <property type="molecule type" value="Genomic_DNA"/>
</dbReference>
<dbReference type="Proteomes" id="UP000219914">
    <property type="component" value="Unassembled WGS sequence"/>
</dbReference>
<comment type="caution">
    <text evidence="1">The sequence shown here is derived from an EMBL/GenBank/DDBJ whole genome shotgun (WGS) entry which is preliminary data.</text>
</comment>